<dbReference type="PROSITE" id="PS51257">
    <property type="entry name" value="PROKAR_LIPOPROTEIN"/>
    <property type="match status" value="1"/>
</dbReference>
<dbReference type="EMBL" id="JAOCEK010000008">
    <property type="protein sequence ID" value="MDH1334953.1"/>
    <property type="molecule type" value="Genomic_DNA"/>
</dbReference>
<evidence type="ECO:0000256" key="1">
    <source>
        <dbReference type="SAM" id="SignalP"/>
    </source>
</evidence>
<dbReference type="AlphaFoldDB" id="A0AA42TV51"/>
<evidence type="ECO:0000313" key="3">
    <source>
        <dbReference type="Proteomes" id="UP001161065"/>
    </source>
</evidence>
<name>A0AA42TV51_9BURK</name>
<protein>
    <recommendedName>
        <fullName evidence="4">Lipoprotein</fullName>
    </recommendedName>
</protein>
<feature type="signal peptide" evidence="1">
    <location>
        <begin position="1"/>
        <end position="21"/>
    </location>
</feature>
<dbReference type="Proteomes" id="UP001161065">
    <property type="component" value="Unassembled WGS sequence"/>
</dbReference>
<dbReference type="RefSeq" id="WP_280008319.1">
    <property type="nucleotide sequence ID" value="NZ_JAOCEK010000008.1"/>
</dbReference>
<keyword evidence="1" id="KW-0732">Signal</keyword>
<feature type="chain" id="PRO_5041385289" description="Lipoprotein" evidence="1">
    <location>
        <begin position="22"/>
        <end position="91"/>
    </location>
</feature>
<comment type="caution">
    <text evidence="2">The sequence shown here is derived from an EMBL/GenBank/DDBJ whole genome shotgun (WGS) entry which is preliminary data.</text>
</comment>
<accession>A0AA42TV51</accession>
<reference evidence="2" key="1">
    <citation type="submission" date="2022-09" db="EMBL/GenBank/DDBJ databases">
        <title>Intensive care unit water sources are persistently colonized with multi-drug resistant bacteria and are the site of extensive horizontal gene transfer of antibiotic resistance genes.</title>
        <authorList>
            <person name="Diorio-Toth L."/>
        </authorList>
    </citation>
    <scope>NUCLEOTIDE SEQUENCE</scope>
    <source>
        <strain evidence="2">GD03832</strain>
    </source>
</reference>
<gene>
    <name evidence="2" type="ORF">N5D63_12485</name>
</gene>
<organism evidence="2 3">
    <name type="scientific">Comamonas thiooxydans</name>
    <dbReference type="NCBI Taxonomy" id="363952"/>
    <lineage>
        <taxon>Bacteria</taxon>
        <taxon>Pseudomonadati</taxon>
        <taxon>Pseudomonadota</taxon>
        <taxon>Betaproteobacteria</taxon>
        <taxon>Burkholderiales</taxon>
        <taxon>Comamonadaceae</taxon>
        <taxon>Comamonas</taxon>
    </lineage>
</organism>
<proteinExistence type="predicted"/>
<evidence type="ECO:0000313" key="2">
    <source>
        <dbReference type="EMBL" id="MDH1334953.1"/>
    </source>
</evidence>
<evidence type="ECO:0008006" key="4">
    <source>
        <dbReference type="Google" id="ProtNLM"/>
    </source>
</evidence>
<sequence>MLKSMKLLGLVLGAVVMTACSQDVRDIKMSQITQEQKEQALKQMKPDDLKWVKTYELGQGMKMEGTDVDRSYNEMISFVKEEFEKEKKNKK</sequence>